<evidence type="ECO:0000313" key="1">
    <source>
        <dbReference type="EMBL" id="MYZ49748.1"/>
    </source>
</evidence>
<gene>
    <name evidence="1" type="ORF">E4O86_18745</name>
</gene>
<dbReference type="AlphaFoldDB" id="A0A964T751"/>
<evidence type="ECO:0000313" key="2">
    <source>
        <dbReference type="Proteomes" id="UP000773614"/>
    </source>
</evidence>
<sequence length="96" mass="10797">MPDKTPASEIDALGELMVIQSAMQRQFLRIVLRRIAADLPNFDAEMFLAELELMRESLAEGRDRSAIHGFAAAEWQRLSEMALEAIASTRARPDTH</sequence>
<name>A0A964T751_9HYPH</name>
<protein>
    <submittedName>
        <fullName evidence="1">Uncharacterized protein</fullName>
    </submittedName>
</protein>
<organism evidence="1 2">
    <name type="scientific">Propylenella binzhouense</name>
    <dbReference type="NCBI Taxonomy" id="2555902"/>
    <lineage>
        <taxon>Bacteria</taxon>
        <taxon>Pseudomonadati</taxon>
        <taxon>Pseudomonadota</taxon>
        <taxon>Alphaproteobacteria</taxon>
        <taxon>Hyphomicrobiales</taxon>
        <taxon>Propylenellaceae</taxon>
        <taxon>Propylenella</taxon>
    </lineage>
</organism>
<accession>A0A964T751</accession>
<dbReference type="EMBL" id="SPKJ01000093">
    <property type="protein sequence ID" value="MYZ49748.1"/>
    <property type="molecule type" value="Genomic_DNA"/>
</dbReference>
<comment type="caution">
    <text evidence="1">The sequence shown here is derived from an EMBL/GenBank/DDBJ whole genome shotgun (WGS) entry which is preliminary data.</text>
</comment>
<dbReference type="RefSeq" id="WP_161142089.1">
    <property type="nucleotide sequence ID" value="NZ_SPKJ01000093.1"/>
</dbReference>
<proteinExistence type="predicted"/>
<dbReference type="Proteomes" id="UP000773614">
    <property type="component" value="Unassembled WGS sequence"/>
</dbReference>
<keyword evidence="2" id="KW-1185">Reference proteome</keyword>
<reference evidence="1" key="1">
    <citation type="submission" date="2019-03" db="EMBL/GenBank/DDBJ databases">
        <title>Afifella sp. nov., isolated from activated sludge.</title>
        <authorList>
            <person name="Li Q."/>
            <person name="Liu Y."/>
        </authorList>
    </citation>
    <scope>NUCLEOTIDE SEQUENCE</scope>
    <source>
        <strain evidence="1">L72</strain>
    </source>
</reference>